<organism evidence="1">
    <name type="scientific">Arundo donax</name>
    <name type="common">Giant reed</name>
    <name type="synonym">Donax arundinaceus</name>
    <dbReference type="NCBI Taxonomy" id="35708"/>
    <lineage>
        <taxon>Eukaryota</taxon>
        <taxon>Viridiplantae</taxon>
        <taxon>Streptophyta</taxon>
        <taxon>Embryophyta</taxon>
        <taxon>Tracheophyta</taxon>
        <taxon>Spermatophyta</taxon>
        <taxon>Magnoliopsida</taxon>
        <taxon>Liliopsida</taxon>
        <taxon>Poales</taxon>
        <taxon>Poaceae</taxon>
        <taxon>PACMAD clade</taxon>
        <taxon>Arundinoideae</taxon>
        <taxon>Arundineae</taxon>
        <taxon>Arundo</taxon>
    </lineage>
</organism>
<reference evidence="1" key="2">
    <citation type="journal article" date="2015" name="Data Brief">
        <title>Shoot transcriptome of the giant reed, Arundo donax.</title>
        <authorList>
            <person name="Barrero R.A."/>
            <person name="Guerrero F.D."/>
            <person name="Moolhuijzen P."/>
            <person name="Goolsby J.A."/>
            <person name="Tidwell J."/>
            <person name="Bellgard S.E."/>
            <person name="Bellgard M.I."/>
        </authorList>
    </citation>
    <scope>NUCLEOTIDE SEQUENCE</scope>
    <source>
        <tissue evidence="1">Shoot tissue taken approximately 20 cm above the soil surface</tissue>
    </source>
</reference>
<accession>A0A0A9GCZ5</accession>
<dbReference type="AlphaFoldDB" id="A0A0A9GCZ5"/>
<proteinExistence type="predicted"/>
<dbReference type="EMBL" id="GBRH01174951">
    <property type="protein sequence ID" value="JAE22945.1"/>
    <property type="molecule type" value="Transcribed_RNA"/>
</dbReference>
<evidence type="ECO:0000313" key="1">
    <source>
        <dbReference type="EMBL" id="JAE22945.1"/>
    </source>
</evidence>
<reference evidence="1" key="1">
    <citation type="submission" date="2014-09" db="EMBL/GenBank/DDBJ databases">
        <authorList>
            <person name="Magalhaes I.L.F."/>
            <person name="Oliveira U."/>
            <person name="Santos F.R."/>
            <person name="Vidigal T.H.D.A."/>
            <person name="Brescovit A.D."/>
            <person name="Santos A.J."/>
        </authorList>
    </citation>
    <scope>NUCLEOTIDE SEQUENCE</scope>
    <source>
        <tissue evidence="1">Shoot tissue taken approximately 20 cm above the soil surface</tissue>
    </source>
</reference>
<sequence>MLKKQQPSSCTFHMHDQQSCKVLLYQNTCSGQHRPVSNHQR</sequence>
<protein>
    <submittedName>
        <fullName evidence="1">Uncharacterized protein</fullName>
    </submittedName>
</protein>
<name>A0A0A9GCZ5_ARUDO</name>